<dbReference type="EMBL" id="ML119756">
    <property type="protein sequence ID" value="RPA75835.1"/>
    <property type="molecule type" value="Genomic_DNA"/>
</dbReference>
<reference evidence="2 3" key="1">
    <citation type="journal article" date="2018" name="Nat. Ecol. Evol.">
        <title>Pezizomycetes genomes reveal the molecular basis of ectomycorrhizal truffle lifestyle.</title>
        <authorList>
            <person name="Murat C."/>
            <person name="Payen T."/>
            <person name="Noel B."/>
            <person name="Kuo A."/>
            <person name="Morin E."/>
            <person name="Chen J."/>
            <person name="Kohler A."/>
            <person name="Krizsan K."/>
            <person name="Balestrini R."/>
            <person name="Da Silva C."/>
            <person name="Montanini B."/>
            <person name="Hainaut M."/>
            <person name="Levati E."/>
            <person name="Barry K.W."/>
            <person name="Belfiori B."/>
            <person name="Cichocki N."/>
            <person name="Clum A."/>
            <person name="Dockter R.B."/>
            <person name="Fauchery L."/>
            <person name="Guy J."/>
            <person name="Iotti M."/>
            <person name="Le Tacon F."/>
            <person name="Lindquist E.A."/>
            <person name="Lipzen A."/>
            <person name="Malagnac F."/>
            <person name="Mello A."/>
            <person name="Molinier V."/>
            <person name="Miyauchi S."/>
            <person name="Poulain J."/>
            <person name="Riccioni C."/>
            <person name="Rubini A."/>
            <person name="Sitrit Y."/>
            <person name="Splivallo R."/>
            <person name="Traeger S."/>
            <person name="Wang M."/>
            <person name="Zifcakova L."/>
            <person name="Wipf D."/>
            <person name="Zambonelli A."/>
            <person name="Paolocci F."/>
            <person name="Nowrousian M."/>
            <person name="Ottonello S."/>
            <person name="Baldrian P."/>
            <person name="Spatafora J.W."/>
            <person name="Henrissat B."/>
            <person name="Nagy L.G."/>
            <person name="Aury J.M."/>
            <person name="Wincker P."/>
            <person name="Grigoriev I.V."/>
            <person name="Bonfante P."/>
            <person name="Martin F.M."/>
        </authorList>
    </citation>
    <scope>NUCLEOTIDE SEQUENCE [LARGE SCALE GENOMIC DNA]</scope>
    <source>
        <strain evidence="2 3">RN42</strain>
    </source>
</reference>
<evidence type="ECO:0000313" key="2">
    <source>
        <dbReference type="EMBL" id="RPA75835.1"/>
    </source>
</evidence>
<evidence type="ECO:0000256" key="1">
    <source>
        <dbReference type="SAM" id="MobiDB-lite"/>
    </source>
</evidence>
<dbReference type="AlphaFoldDB" id="A0A3N4HPU3"/>
<feature type="region of interest" description="Disordered" evidence="1">
    <location>
        <begin position="116"/>
        <end position="148"/>
    </location>
</feature>
<keyword evidence="3" id="KW-1185">Reference proteome</keyword>
<accession>A0A3N4HPU3</accession>
<feature type="compositionally biased region" description="Basic and acidic residues" evidence="1">
    <location>
        <begin position="10"/>
        <end position="36"/>
    </location>
</feature>
<dbReference type="Proteomes" id="UP000275078">
    <property type="component" value="Unassembled WGS sequence"/>
</dbReference>
<feature type="region of interest" description="Disordered" evidence="1">
    <location>
        <begin position="1"/>
        <end position="54"/>
    </location>
</feature>
<sequence>MGILDGWGWAERERATPKRIEGEIQKEEETGDKISEDWDWVDSPGSQASVARNELRDMNATATEPSEGWYWEDEHGVLREVAQEDIREAGSEEKVSETTKQGPGQAMSIEVISEAGERTITRERRRSWGSFEDDGNWPSLAEANGKPGEGAWERRKILKLSTEEQGKIIFICLMQDKHYHKTKSWIGSETVMKLYGSSFEKCREPGRQEQQSLDDGYGK</sequence>
<evidence type="ECO:0000313" key="3">
    <source>
        <dbReference type="Proteomes" id="UP000275078"/>
    </source>
</evidence>
<gene>
    <name evidence="2" type="ORF">BJ508DRAFT_15920</name>
</gene>
<name>A0A3N4HPU3_ASCIM</name>
<organism evidence="2 3">
    <name type="scientific">Ascobolus immersus RN42</name>
    <dbReference type="NCBI Taxonomy" id="1160509"/>
    <lineage>
        <taxon>Eukaryota</taxon>
        <taxon>Fungi</taxon>
        <taxon>Dikarya</taxon>
        <taxon>Ascomycota</taxon>
        <taxon>Pezizomycotina</taxon>
        <taxon>Pezizomycetes</taxon>
        <taxon>Pezizales</taxon>
        <taxon>Ascobolaceae</taxon>
        <taxon>Ascobolus</taxon>
    </lineage>
</organism>
<protein>
    <submittedName>
        <fullName evidence="2">Uncharacterized protein</fullName>
    </submittedName>
</protein>
<proteinExistence type="predicted"/>